<sequence>MDSETTTFGRFYTGKGCQAMSHMSAFPEFLVRSRSVKNLDQNHDRLFIDILVLFLIFFCLNWACLGICWLCCFRCQHKNWGKFREMAPLQKFFRSGDLHGEKEEKTSVDIALEVTDSRKSSDCEKQNECNKLNVDDLNVNQVEG</sequence>
<evidence type="ECO:0000256" key="1">
    <source>
        <dbReference type="SAM" id="Phobius"/>
    </source>
</evidence>
<proteinExistence type="predicted"/>
<evidence type="ECO:0000313" key="3">
    <source>
        <dbReference type="Proteomes" id="UP000499080"/>
    </source>
</evidence>
<name>A0A4Y2CZ55_ARAVE</name>
<evidence type="ECO:0008006" key="4">
    <source>
        <dbReference type="Google" id="ProtNLM"/>
    </source>
</evidence>
<evidence type="ECO:0000313" key="2">
    <source>
        <dbReference type="EMBL" id="GBM09127.1"/>
    </source>
</evidence>
<keyword evidence="3" id="KW-1185">Reference proteome</keyword>
<keyword evidence="1" id="KW-0472">Membrane</keyword>
<protein>
    <recommendedName>
        <fullName evidence="4">Transmembrane protein</fullName>
    </recommendedName>
</protein>
<dbReference type="AlphaFoldDB" id="A0A4Y2CZ55"/>
<reference evidence="2 3" key="1">
    <citation type="journal article" date="2019" name="Sci. Rep.">
        <title>Orb-weaving spider Araneus ventricosus genome elucidates the spidroin gene catalogue.</title>
        <authorList>
            <person name="Kono N."/>
            <person name="Nakamura H."/>
            <person name="Ohtoshi R."/>
            <person name="Moran D.A.P."/>
            <person name="Shinohara A."/>
            <person name="Yoshida Y."/>
            <person name="Fujiwara M."/>
            <person name="Mori M."/>
            <person name="Tomita M."/>
            <person name="Arakawa K."/>
        </authorList>
    </citation>
    <scope>NUCLEOTIDE SEQUENCE [LARGE SCALE GENOMIC DNA]</scope>
</reference>
<feature type="transmembrane region" description="Helical" evidence="1">
    <location>
        <begin position="46"/>
        <end position="72"/>
    </location>
</feature>
<organism evidence="2 3">
    <name type="scientific">Araneus ventricosus</name>
    <name type="common">Orbweaver spider</name>
    <name type="synonym">Epeira ventricosa</name>
    <dbReference type="NCBI Taxonomy" id="182803"/>
    <lineage>
        <taxon>Eukaryota</taxon>
        <taxon>Metazoa</taxon>
        <taxon>Ecdysozoa</taxon>
        <taxon>Arthropoda</taxon>
        <taxon>Chelicerata</taxon>
        <taxon>Arachnida</taxon>
        <taxon>Araneae</taxon>
        <taxon>Araneomorphae</taxon>
        <taxon>Entelegynae</taxon>
        <taxon>Araneoidea</taxon>
        <taxon>Araneidae</taxon>
        <taxon>Araneus</taxon>
    </lineage>
</organism>
<dbReference type="Proteomes" id="UP000499080">
    <property type="component" value="Unassembled WGS sequence"/>
</dbReference>
<keyword evidence="1" id="KW-0812">Transmembrane</keyword>
<gene>
    <name evidence="2" type="ORF">AVEN_5303_1</name>
</gene>
<dbReference type="EMBL" id="BGPR01000265">
    <property type="protein sequence ID" value="GBM09127.1"/>
    <property type="molecule type" value="Genomic_DNA"/>
</dbReference>
<keyword evidence="1" id="KW-1133">Transmembrane helix</keyword>
<comment type="caution">
    <text evidence="2">The sequence shown here is derived from an EMBL/GenBank/DDBJ whole genome shotgun (WGS) entry which is preliminary data.</text>
</comment>
<accession>A0A4Y2CZ55</accession>